<accession>I3EEH4</accession>
<evidence type="ECO:0000313" key="2">
    <source>
        <dbReference type="Proteomes" id="UP000002872"/>
    </source>
</evidence>
<proteinExistence type="predicted"/>
<gene>
    <name evidence="1" type="ORF">NEQG_02168</name>
</gene>
<name>I3EEH4_NEMP3</name>
<dbReference type="OrthoDB" id="2195712at2759"/>
<keyword evidence="2" id="KW-1185">Reference proteome</keyword>
<dbReference type="EMBL" id="GL870881">
    <property type="protein sequence ID" value="EIJ87621.1"/>
    <property type="molecule type" value="Genomic_DNA"/>
</dbReference>
<organism evidence="1 2">
    <name type="scientific">Nematocida parisii (strain ERTm3)</name>
    <name type="common">Nematode killer fungus</name>
    <dbReference type="NCBI Taxonomy" id="935791"/>
    <lineage>
        <taxon>Eukaryota</taxon>
        <taxon>Fungi</taxon>
        <taxon>Fungi incertae sedis</taxon>
        <taxon>Microsporidia</taxon>
        <taxon>Nematocida</taxon>
    </lineage>
</organism>
<dbReference type="HOGENOM" id="CLU_1267199_0_0_1"/>
<protein>
    <recommendedName>
        <fullName evidence="3">Proliferating cell nuclear antigen</fullName>
    </recommendedName>
</protein>
<dbReference type="VEuPathDB" id="MicrosporidiaDB:NEQG_02168"/>
<dbReference type="AlphaFoldDB" id="I3EEH4"/>
<dbReference type="InParanoid" id="I3EEH4"/>
<dbReference type="Proteomes" id="UP000002872">
    <property type="component" value="Unassembled WGS sequence"/>
</dbReference>
<sequence>MGNLLNEILNTLKVFNITQVSVGESSVQFVSSGPKITMISACDFNASGSGISRVYSTEALLAGVVGCMQIEEVNESLVFTQETDTYKIVNTIQPLLQDDWSYEIPEEWSTKVIVEIEAFKKFINLQQEIETSVYLSNGNLYFDSEEASNTSIMQITHLDIMQEGTERVTVNFPSLKYLSGLLSRCERVSIMYTKECLSFVLMFEGDAAYHRAIFSGLQ</sequence>
<evidence type="ECO:0000313" key="1">
    <source>
        <dbReference type="EMBL" id="EIJ87621.1"/>
    </source>
</evidence>
<dbReference type="OMA" id="NTSIMQI"/>
<reference evidence="1" key="1">
    <citation type="submission" date="2011-01" db="EMBL/GenBank/DDBJ databases">
        <title>The Genome Sequence of Nematocida parisii strain ERTm3.</title>
        <authorList>
            <consortium name="The Broad Institute Genome Sequencing Platform"/>
            <consortium name="The Broad Institute Genome Sequencing Center for Infectious Disease"/>
            <person name="Cuomo C."/>
            <person name="Troemel E."/>
            <person name="Young S.K."/>
            <person name="Zeng Q."/>
            <person name="Gargeya S."/>
            <person name="Fitzgerald M."/>
            <person name="Haas B."/>
            <person name="Abouelleil A."/>
            <person name="Alvarado L."/>
            <person name="Arachchi H.M."/>
            <person name="Berlin A."/>
            <person name="Chapman S.B."/>
            <person name="Gearin G."/>
            <person name="Goldberg J."/>
            <person name="Griggs A."/>
            <person name="Gujja S."/>
            <person name="Hansen M."/>
            <person name="Heiman D."/>
            <person name="Howarth C."/>
            <person name="Larimer J."/>
            <person name="Lui A."/>
            <person name="MacDonald P.J.P."/>
            <person name="McCowen C."/>
            <person name="Montmayeur A."/>
            <person name="Murphy C."/>
            <person name="Neiman D."/>
            <person name="Pearson M."/>
            <person name="Priest M."/>
            <person name="Roberts A."/>
            <person name="Saif S."/>
            <person name="Shea T."/>
            <person name="Sisk P."/>
            <person name="Stolte C."/>
            <person name="Sykes S."/>
            <person name="Wortman J."/>
            <person name="Nusbaum C."/>
            <person name="Birren B."/>
        </authorList>
    </citation>
    <scope>NUCLEOTIDE SEQUENCE</scope>
    <source>
        <strain evidence="1">ERTm3</strain>
    </source>
</reference>
<evidence type="ECO:0008006" key="3">
    <source>
        <dbReference type="Google" id="ProtNLM"/>
    </source>
</evidence>